<dbReference type="PANTHER" id="PTHR47354">
    <property type="entry name" value="NADH OXIDOREDUCTASE HCR"/>
    <property type="match status" value="1"/>
</dbReference>
<feature type="transmembrane region" description="Helical" evidence="9">
    <location>
        <begin position="188"/>
        <end position="208"/>
    </location>
</feature>
<keyword evidence="8" id="KW-0411">Iron-sulfur</keyword>
<evidence type="ECO:0000259" key="10">
    <source>
        <dbReference type="Pfam" id="PF00175"/>
    </source>
</evidence>
<dbReference type="AlphaFoldDB" id="K6X7R8"/>
<evidence type="ECO:0000256" key="3">
    <source>
        <dbReference type="ARBA" id="ARBA00022714"/>
    </source>
</evidence>
<keyword evidence="9" id="KW-1133">Transmembrane helix</keyword>
<dbReference type="SUPFAM" id="SSF52343">
    <property type="entry name" value="Ferredoxin reductase-like, C-terminal NADP-linked domain"/>
    <property type="match status" value="1"/>
</dbReference>
<reference evidence="11 12" key="1">
    <citation type="submission" date="2012-08" db="EMBL/GenBank/DDBJ databases">
        <title>Whole genome shotgun sequence of Gordonia namibiensis NBRC 108229.</title>
        <authorList>
            <person name="Isaki-Nakamura S."/>
            <person name="Hosoyama A."/>
            <person name="Tsuchikane K."/>
            <person name="Katsumata H."/>
            <person name="Baba S."/>
            <person name="Yamazaki S."/>
            <person name="Fujita N."/>
        </authorList>
    </citation>
    <scope>NUCLEOTIDE SEQUENCE [LARGE SCALE GENOMIC DNA]</scope>
    <source>
        <strain evidence="11 12">NBRC 108229</strain>
    </source>
</reference>
<proteinExistence type="predicted"/>
<evidence type="ECO:0000256" key="2">
    <source>
        <dbReference type="ARBA" id="ARBA00022630"/>
    </source>
</evidence>
<evidence type="ECO:0000256" key="1">
    <source>
        <dbReference type="ARBA" id="ARBA00001974"/>
    </source>
</evidence>
<evidence type="ECO:0000256" key="9">
    <source>
        <dbReference type="SAM" id="Phobius"/>
    </source>
</evidence>
<comment type="caution">
    <text evidence="11">The sequence shown here is derived from an EMBL/GenBank/DDBJ whole genome shotgun (WGS) entry which is preliminary data.</text>
</comment>
<keyword evidence="6" id="KW-0560">Oxidoreductase</keyword>
<dbReference type="Proteomes" id="UP000035058">
    <property type="component" value="Unassembled WGS sequence"/>
</dbReference>
<comment type="cofactor">
    <cofactor evidence="1">
        <name>FAD</name>
        <dbReference type="ChEBI" id="CHEBI:57692"/>
    </cofactor>
</comment>
<dbReference type="InterPro" id="IPR039261">
    <property type="entry name" value="FNR_nucleotide-bd"/>
</dbReference>
<dbReference type="PRINTS" id="PR00410">
    <property type="entry name" value="PHEHYDRXLASE"/>
</dbReference>
<dbReference type="Pfam" id="PF00175">
    <property type="entry name" value="NAD_binding_1"/>
    <property type="match status" value="1"/>
</dbReference>
<gene>
    <name evidence="11" type="ORF">GONAM_45_00190</name>
</gene>
<evidence type="ECO:0000256" key="8">
    <source>
        <dbReference type="ARBA" id="ARBA00023014"/>
    </source>
</evidence>
<evidence type="ECO:0000256" key="5">
    <source>
        <dbReference type="ARBA" id="ARBA00022827"/>
    </source>
</evidence>
<feature type="domain" description="Oxidoreductase FAD/NAD(P)-binding" evidence="10">
    <location>
        <begin position="408"/>
        <end position="508"/>
    </location>
</feature>
<dbReference type="InterPro" id="IPR050415">
    <property type="entry name" value="MRET"/>
</dbReference>
<dbReference type="InterPro" id="IPR001433">
    <property type="entry name" value="OxRdtase_FAD/NAD-bd"/>
</dbReference>
<accession>K6X7R8</accession>
<dbReference type="CDD" id="cd00322">
    <property type="entry name" value="FNR_like"/>
    <property type="match status" value="1"/>
</dbReference>
<feature type="transmembrane region" description="Helical" evidence="9">
    <location>
        <begin position="267"/>
        <end position="286"/>
    </location>
</feature>
<dbReference type="GO" id="GO:0046872">
    <property type="term" value="F:metal ion binding"/>
    <property type="evidence" value="ECO:0007669"/>
    <property type="project" value="UniProtKB-KW"/>
</dbReference>
<protein>
    <recommendedName>
        <fullName evidence="10">Oxidoreductase FAD/NAD(P)-binding domain-containing protein</fullName>
    </recommendedName>
</protein>
<dbReference type="RefSeq" id="WP_006868289.1">
    <property type="nucleotide sequence ID" value="NZ_BAHE01000045.1"/>
</dbReference>
<dbReference type="PANTHER" id="PTHR47354:SF6">
    <property type="entry name" value="NADH OXIDOREDUCTASE HCR"/>
    <property type="match status" value="1"/>
</dbReference>
<feature type="transmembrane region" description="Helical" evidence="9">
    <location>
        <begin position="136"/>
        <end position="155"/>
    </location>
</feature>
<keyword evidence="7" id="KW-0408">Iron</keyword>
<feature type="transmembrane region" description="Helical" evidence="9">
    <location>
        <begin position="161"/>
        <end position="181"/>
    </location>
</feature>
<organism evidence="11 12">
    <name type="scientific">Gordonia namibiensis NBRC 108229</name>
    <dbReference type="NCBI Taxonomy" id="1208314"/>
    <lineage>
        <taxon>Bacteria</taxon>
        <taxon>Bacillati</taxon>
        <taxon>Actinomycetota</taxon>
        <taxon>Actinomycetes</taxon>
        <taxon>Mycobacteriales</taxon>
        <taxon>Gordoniaceae</taxon>
        <taxon>Gordonia</taxon>
    </lineage>
</organism>
<keyword evidence="5" id="KW-0274">FAD</keyword>
<keyword evidence="9" id="KW-0812">Transmembrane</keyword>
<dbReference type="GO" id="GO:0016491">
    <property type="term" value="F:oxidoreductase activity"/>
    <property type="evidence" value="ECO:0007669"/>
    <property type="project" value="UniProtKB-KW"/>
</dbReference>
<keyword evidence="9" id="KW-0472">Membrane</keyword>
<evidence type="ECO:0000256" key="4">
    <source>
        <dbReference type="ARBA" id="ARBA00022723"/>
    </source>
</evidence>
<evidence type="ECO:0000256" key="7">
    <source>
        <dbReference type="ARBA" id="ARBA00023004"/>
    </source>
</evidence>
<name>K6X7R8_9ACTN</name>
<feature type="transmembrane region" description="Helical" evidence="9">
    <location>
        <begin position="62"/>
        <end position="83"/>
    </location>
</feature>
<dbReference type="GO" id="GO:0051537">
    <property type="term" value="F:2 iron, 2 sulfur cluster binding"/>
    <property type="evidence" value="ECO:0007669"/>
    <property type="project" value="UniProtKB-KW"/>
</dbReference>
<sequence>MTTAVSTRSTSVLPRLLVPFDAARRHLTPYRAVLCGLVLLAVAAFVVSAVDADFGYGPDELAVWLLVAVGVSGAATYLFAAILRVPPNSDSWLITGLILFFVVPGGSEDTAMATTATAAAIAAGSKYVLAWRRRLILNPAVAGAVGCYALAYAGVEGLSFPFWWVAAEPLLIPMIVIGAAVVTLIREWLLVAVFVVASLVTIGAVELVRGGQDLSTWIVSSPMLFVAAIMLPEPLTSPARQPHRLIYAALVGVLMHCQYTVEVTDSYTLAFVPEVALLVGSLYAFAVRLATRTARRVRLDVETTPLADRTYALTGEPAGRAPSFRAGQWSSVSVPRWSAPVWAGSRRVFSFVSAPKEVPVEFGFTVAGEPSSFKAALIDGRARRAWVDEIGGDFVLPRAFPGKGRVVLLASGVGITPFVSMMRSLSGDLSGLTVVHVLREPGRAVYGDVLENAGSKGARVMTVVAPELADGVDDADRLAELVGANIDGADSDGAHYYVSGPPAFVERTSSTIRHLDPVTRLRPWRIHTDSFTGY</sequence>
<evidence type="ECO:0000256" key="6">
    <source>
        <dbReference type="ARBA" id="ARBA00023002"/>
    </source>
</evidence>
<keyword evidence="2" id="KW-0285">Flavoprotein</keyword>
<evidence type="ECO:0000313" key="11">
    <source>
        <dbReference type="EMBL" id="GAC02142.1"/>
    </source>
</evidence>
<keyword evidence="3" id="KW-0001">2Fe-2S</keyword>
<evidence type="ECO:0000313" key="12">
    <source>
        <dbReference type="Proteomes" id="UP000035058"/>
    </source>
</evidence>
<keyword evidence="4" id="KW-0479">Metal-binding</keyword>
<feature type="transmembrane region" description="Helical" evidence="9">
    <location>
        <begin position="32"/>
        <end position="50"/>
    </location>
</feature>
<dbReference type="EMBL" id="BAHE01000045">
    <property type="protein sequence ID" value="GAC02142.1"/>
    <property type="molecule type" value="Genomic_DNA"/>
</dbReference>
<dbReference type="Gene3D" id="3.40.50.80">
    <property type="entry name" value="Nucleotide-binding domain of ferredoxin-NADP reductase (FNR) module"/>
    <property type="match status" value="1"/>
</dbReference>
<keyword evidence="12" id="KW-1185">Reference proteome</keyword>